<dbReference type="RefSeq" id="WP_066750868.1">
    <property type="nucleotide sequence ID" value="NZ_CP015199.1"/>
</dbReference>
<feature type="transmembrane region" description="Helical" evidence="7">
    <location>
        <begin position="39"/>
        <end position="60"/>
    </location>
</feature>
<dbReference type="OrthoDB" id="9791874at2"/>
<accession>A0A172XR23</accession>
<name>A0A172XR23_9FLAO</name>
<reference evidence="9 10" key="1">
    <citation type="submission" date="2016-04" db="EMBL/GenBank/DDBJ databases">
        <title>Complete Genome Sequence of Chryseobacterium sp. IHBB 10212.</title>
        <authorList>
            <person name="Pal M."/>
            <person name="Swarnkar M.K."/>
            <person name="Kaushal K."/>
            <person name="Chhibber S."/>
            <person name="Singh A.K."/>
            <person name="Gulati A."/>
        </authorList>
    </citation>
    <scope>NUCLEOTIDE SEQUENCE [LARGE SCALE GENOMIC DNA]</scope>
    <source>
        <strain evidence="9 10">IHBB 10212</strain>
    </source>
</reference>
<gene>
    <name evidence="9" type="ORF">A0O34_02430</name>
</gene>
<feature type="domain" description="Glycine transporter" evidence="8">
    <location>
        <begin position="15"/>
        <end position="89"/>
    </location>
</feature>
<sequence length="217" mass="24061">MGHVSLNGSYLLPVFFDLFAVFLFAFSGSIKAIEKGYDFVGVFIVAMVTSTGGSLIRDILLQHGVPAPLLDYRYLLSIFLAGMIAMFLYKYSRHFTILINIIDAISLGMYAVFGTQKAMVLGLSIFSAFIIGFINAIGGGLLRDILMKEESHFFKPGQYYAVNSILAITVFLILGTLLNLHAETAATIAIILASVLRYLAVKYNFQTKAVNQWRFNR</sequence>
<comment type="similarity">
    <text evidence="2">Belongs to the UPF0126 family.</text>
</comment>
<evidence type="ECO:0000313" key="9">
    <source>
        <dbReference type="EMBL" id="ANF49477.1"/>
    </source>
</evidence>
<feature type="transmembrane region" description="Helical" evidence="7">
    <location>
        <begin position="159"/>
        <end position="178"/>
    </location>
</feature>
<dbReference type="PANTHER" id="PTHR30506">
    <property type="entry name" value="INNER MEMBRANE PROTEIN"/>
    <property type="match status" value="1"/>
</dbReference>
<dbReference type="PANTHER" id="PTHR30506:SF3">
    <property type="entry name" value="UPF0126 INNER MEMBRANE PROTEIN YADS-RELATED"/>
    <property type="match status" value="1"/>
</dbReference>
<dbReference type="EMBL" id="CP015199">
    <property type="protein sequence ID" value="ANF49477.1"/>
    <property type="molecule type" value="Genomic_DNA"/>
</dbReference>
<evidence type="ECO:0000256" key="1">
    <source>
        <dbReference type="ARBA" id="ARBA00004651"/>
    </source>
</evidence>
<evidence type="ECO:0000256" key="2">
    <source>
        <dbReference type="ARBA" id="ARBA00008193"/>
    </source>
</evidence>
<dbReference type="InterPro" id="IPR005115">
    <property type="entry name" value="Gly_transporter"/>
</dbReference>
<organism evidence="9 10">
    <name type="scientific">Chryseobacterium glaciei</name>
    <dbReference type="NCBI Taxonomy" id="1685010"/>
    <lineage>
        <taxon>Bacteria</taxon>
        <taxon>Pseudomonadati</taxon>
        <taxon>Bacteroidota</taxon>
        <taxon>Flavobacteriia</taxon>
        <taxon>Flavobacteriales</taxon>
        <taxon>Weeksellaceae</taxon>
        <taxon>Chryseobacterium group</taxon>
        <taxon>Chryseobacterium</taxon>
    </lineage>
</organism>
<dbReference type="GO" id="GO:0005886">
    <property type="term" value="C:plasma membrane"/>
    <property type="evidence" value="ECO:0007669"/>
    <property type="project" value="UniProtKB-SubCell"/>
</dbReference>
<proteinExistence type="inferred from homology"/>
<feature type="transmembrane region" description="Helical" evidence="7">
    <location>
        <begin position="119"/>
        <end position="138"/>
    </location>
</feature>
<feature type="transmembrane region" description="Helical" evidence="7">
    <location>
        <begin position="96"/>
        <end position="113"/>
    </location>
</feature>
<keyword evidence="10" id="KW-1185">Reference proteome</keyword>
<dbReference type="STRING" id="1685010.A0O34_02430"/>
<feature type="transmembrane region" description="Helical" evidence="7">
    <location>
        <begin position="184"/>
        <end position="205"/>
    </location>
</feature>
<evidence type="ECO:0000256" key="6">
    <source>
        <dbReference type="ARBA" id="ARBA00023136"/>
    </source>
</evidence>
<evidence type="ECO:0000256" key="3">
    <source>
        <dbReference type="ARBA" id="ARBA00022475"/>
    </source>
</evidence>
<comment type="subcellular location">
    <subcellularLocation>
        <location evidence="1">Cell membrane</location>
        <topology evidence="1">Multi-pass membrane protein</topology>
    </subcellularLocation>
</comment>
<dbReference type="Proteomes" id="UP000077824">
    <property type="component" value="Chromosome"/>
</dbReference>
<feature type="transmembrane region" description="Helical" evidence="7">
    <location>
        <begin position="72"/>
        <end position="89"/>
    </location>
</feature>
<evidence type="ECO:0000256" key="5">
    <source>
        <dbReference type="ARBA" id="ARBA00022989"/>
    </source>
</evidence>
<evidence type="ECO:0000259" key="8">
    <source>
        <dbReference type="Pfam" id="PF03458"/>
    </source>
</evidence>
<dbReference type="AlphaFoldDB" id="A0A172XR23"/>
<dbReference type="Pfam" id="PF03458">
    <property type="entry name" value="Gly_transporter"/>
    <property type="match status" value="2"/>
</dbReference>
<keyword evidence="3" id="KW-1003">Cell membrane</keyword>
<keyword evidence="5 7" id="KW-1133">Transmembrane helix</keyword>
<keyword evidence="4 7" id="KW-0812">Transmembrane</keyword>
<protein>
    <recommendedName>
        <fullName evidence="8">Glycine transporter domain-containing protein</fullName>
    </recommendedName>
</protein>
<keyword evidence="6 7" id="KW-0472">Membrane</keyword>
<feature type="transmembrane region" description="Helical" evidence="7">
    <location>
        <begin position="6"/>
        <end position="27"/>
    </location>
</feature>
<dbReference type="KEGG" id="chh:A0O34_02430"/>
<feature type="domain" description="Glycine transporter" evidence="8">
    <location>
        <begin position="101"/>
        <end position="174"/>
    </location>
</feature>
<evidence type="ECO:0000256" key="7">
    <source>
        <dbReference type="SAM" id="Phobius"/>
    </source>
</evidence>
<evidence type="ECO:0000256" key="4">
    <source>
        <dbReference type="ARBA" id="ARBA00022692"/>
    </source>
</evidence>
<evidence type="ECO:0000313" key="10">
    <source>
        <dbReference type="Proteomes" id="UP000077824"/>
    </source>
</evidence>